<evidence type="ECO:0000313" key="4">
    <source>
        <dbReference type="Proteomes" id="UP000229500"/>
    </source>
</evidence>
<dbReference type="PROSITE" id="PS51084">
    <property type="entry name" value="HIT_2"/>
    <property type="match status" value="1"/>
</dbReference>
<reference evidence="4" key="1">
    <citation type="submission" date="2017-09" db="EMBL/GenBank/DDBJ databases">
        <title>Depth-based differentiation of microbial function through sediment-hosted aquifers and enrichment of novel symbionts in the deep terrestrial subsurface.</title>
        <authorList>
            <person name="Probst A.J."/>
            <person name="Ladd B."/>
            <person name="Jarett J.K."/>
            <person name="Geller-Mcgrath D.E."/>
            <person name="Sieber C.M.K."/>
            <person name="Emerson J.B."/>
            <person name="Anantharaman K."/>
            <person name="Thomas B.C."/>
            <person name="Malmstrom R."/>
            <person name="Stieglmeier M."/>
            <person name="Klingl A."/>
            <person name="Woyke T."/>
            <person name="Ryan C.M."/>
            <person name="Banfield J.F."/>
        </authorList>
    </citation>
    <scope>NUCLEOTIDE SEQUENCE [LARGE SCALE GENOMIC DNA]</scope>
</reference>
<feature type="domain" description="HIT" evidence="2">
    <location>
        <begin position="7"/>
        <end position="43"/>
    </location>
</feature>
<dbReference type="EMBL" id="PFEL01000064">
    <property type="protein sequence ID" value="PJE69080.1"/>
    <property type="molecule type" value="Genomic_DNA"/>
</dbReference>
<gene>
    <name evidence="3" type="ORF">COU96_01680</name>
</gene>
<comment type="caution">
    <text evidence="3">The sequence shown here is derived from an EMBL/GenBank/DDBJ whole genome shotgun (WGS) entry which is preliminary data.</text>
</comment>
<dbReference type="SUPFAM" id="SSF54197">
    <property type="entry name" value="HIT-like"/>
    <property type="match status" value="1"/>
</dbReference>
<dbReference type="GO" id="GO:0009117">
    <property type="term" value="P:nucleotide metabolic process"/>
    <property type="evidence" value="ECO:0007669"/>
    <property type="project" value="TreeGrafter"/>
</dbReference>
<dbReference type="AlphaFoldDB" id="A0A2M8L5F9"/>
<dbReference type="GO" id="GO:0003824">
    <property type="term" value="F:catalytic activity"/>
    <property type="evidence" value="ECO:0007669"/>
    <property type="project" value="InterPro"/>
</dbReference>
<evidence type="ECO:0000313" key="3">
    <source>
        <dbReference type="EMBL" id="PJE69080.1"/>
    </source>
</evidence>
<dbReference type="InterPro" id="IPR036265">
    <property type="entry name" value="HIT-like_sf"/>
</dbReference>
<dbReference type="PRINTS" id="PR00332">
    <property type="entry name" value="HISTRIAD"/>
</dbReference>
<protein>
    <submittedName>
        <fullName evidence="3">HIT family protein</fullName>
    </submittedName>
</protein>
<dbReference type="PANTHER" id="PTHR46648:SF1">
    <property type="entry name" value="ADENOSINE 5'-MONOPHOSPHORAMIDASE HNT1"/>
    <property type="match status" value="1"/>
</dbReference>
<feature type="non-terminal residue" evidence="3">
    <location>
        <position position="43"/>
    </location>
</feature>
<dbReference type="Gene3D" id="3.30.428.10">
    <property type="entry name" value="HIT-like"/>
    <property type="match status" value="1"/>
</dbReference>
<dbReference type="Pfam" id="PF01230">
    <property type="entry name" value="HIT"/>
    <property type="match status" value="1"/>
</dbReference>
<comment type="caution">
    <text evidence="1">Lacks conserved residue(s) required for the propagation of feature annotation.</text>
</comment>
<proteinExistence type="predicted"/>
<evidence type="ECO:0000256" key="1">
    <source>
        <dbReference type="PROSITE-ProRule" id="PRU00464"/>
    </source>
</evidence>
<dbReference type="Proteomes" id="UP000229500">
    <property type="component" value="Unassembled WGS sequence"/>
</dbReference>
<dbReference type="InterPro" id="IPR011146">
    <property type="entry name" value="HIT-like"/>
</dbReference>
<dbReference type="InterPro" id="IPR001310">
    <property type="entry name" value="Histidine_triad_HIT"/>
</dbReference>
<sequence>MADKDCIFCKIVKGEIPCHKVYEDDDFLAFLDIAPFVEGHTLI</sequence>
<organism evidence="3 4">
    <name type="scientific">Candidatus Shapirobacteria bacterium CG10_big_fil_rev_8_21_14_0_10_38_14</name>
    <dbReference type="NCBI Taxonomy" id="1974483"/>
    <lineage>
        <taxon>Bacteria</taxon>
        <taxon>Candidatus Shapironibacteriota</taxon>
    </lineage>
</organism>
<accession>A0A2M8L5F9</accession>
<evidence type="ECO:0000259" key="2">
    <source>
        <dbReference type="PROSITE" id="PS51084"/>
    </source>
</evidence>
<name>A0A2M8L5F9_9BACT</name>
<dbReference type="PANTHER" id="PTHR46648">
    <property type="entry name" value="HIT FAMILY PROTEIN 1"/>
    <property type="match status" value="1"/>
</dbReference>